<sequence>MASSHRVTLFALLALAFCRTCFVGLSLSPLSPLSRRVASLPRAAAPGPPLTLTEENVEVVLQEARYHHLQNCFGYVEESSGAGITGKVDLVEVEGPMVFIHLYGAFWHNRADVLRRVKKYLMQRIPEIAEVDVSDPEDLIDEGRDRSGKFYHCDLDARCSQSVWASDTPRHRTPAAKTAIEPLANLVWRSASERRSAAAFQANRREPVSEVQAADLLNQAHLMSLSSISPQHSQLQRSMMEPLDH</sequence>
<evidence type="ECO:0000313" key="4">
    <source>
        <dbReference type="Proteomes" id="UP001152797"/>
    </source>
</evidence>
<accession>A0A9P1GHZ4</accession>
<reference evidence="2" key="1">
    <citation type="submission" date="2022-10" db="EMBL/GenBank/DDBJ databases">
        <authorList>
            <person name="Chen Y."/>
            <person name="Dougan E. K."/>
            <person name="Chan C."/>
            <person name="Rhodes N."/>
            <person name="Thang M."/>
        </authorList>
    </citation>
    <scope>NUCLEOTIDE SEQUENCE</scope>
</reference>
<organism evidence="2">
    <name type="scientific">Cladocopium goreaui</name>
    <dbReference type="NCBI Taxonomy" id="2562237"/>
    <lineage>
        <taxon>Eukaryota</taxon>
        <taxon>Sar</taxon>
        <taxon>Alveolata</taxon>
        <taxon>Dinophyceae</taxon>
        <taxon>Suessiales</taxon>
        <taxon>Symbiodiniaceae</taxon>
        <taxon>Cladocopium</taxon>
    </lineage>
</organism>
<evidence type="ECO:0000313" key="2">
    <source>
        <dbReference type="EMBL" id="CAI4014651.1"/>
    </source>
</evidence>
<dbReference type="OrthoDB" id="446939at2759"/>
<evidence type="ECO:0000256" key="1">
    <source>
        <dbReference type="SAM" id="SignalP"/>
    </source>
</evidence>
<dbReference type="InterPro" id="IPR034904">
    <property type="entry name" value="FSCA_dom_sf"/>
</dbReference>
<name>A0A9P1GHZ4_9DINO</name>
<dbReference type="AlphaFoldDB" id="A0A9P1GHZ4"/>
<dbReference type="EMBL" id="CAMXCT030006468">
    <property type="protein sequence ID" value="CAL4801963.1"/>
    <property type="molecule type" value="Genomic_DNA"/>
</dbReference>
<comment type="caution">
    <text evidence="2">The sequence shown here is derived from an EMBL/GenBank/DDBJ whole genome shotgun (WGS) entry which is preliminary data.</text>
</comment>
<gene>
    <name evidence="2" type="ORF">C1SCF055_LOCUS39540</name>
</gene>
<dbReference type="PANTHER" id="PTHR36018">
    <property type="entry name" value="OS09G0481800 PROTEIN"/>
    <property type="match status" value="1"/>
</dbReference>
<protein>
    <submittedName>
        <fullName evidence="3">D-aminoacyl-tRNA deacylase</fullName>
    </submittedName>
</protein>
<feature type="non-terminal residue" evidence="2">
    <location>
        <position position="245"/>
    </location>
</feature>
<evidence type="ECO:0000313" key="3">
    <source>
        <dbReference type="EMBL" id="CAL4801963.1"/>
    </source>
</evidence>
<dbReference type="SUPFAM" id="SSF117916">
    <property type="entry name" value="Fe-S cluster assembly (FSCA) domain-like"/>
    <property type="match status" value="1"/>
</dbReference>
<dbReference type="Proteomes" id="UP001152797">
    <property type="component" value="Unassembled WGS sequence"/>
</dbReference>
<dbReference type="EMBL" id="CAMXCT020006468">
    <property type="protein sequence ID" value="CAL1168026.1"/>
    <property type="molecule type" value="Genomic_DNA"/>
</dbReference>
<reference evidence="3 4" key="2">
    <citation type="submission" date="2024-05" db="EMBL/GenBank/DDBJ databases">
        <authorList>
            <person name="Chen Y."/>
            <person name="Shah S."/>
            <person name="Dougan E. K."/>
            <person name="Thang M."/>
            <person name="Chan C."/>
        </authorList>
    </citation>
    <scope>NUCLEOTIDE SEQUENCE [LARGE SCALE GENOMIC DNA]</scope>
</reference>
<keyword evidence="4" id="KW-1185">Reference proteome</keyword>
<feature type="signal peptide" evidence="1">
    <location>
        <begin position="1"/>
        <end position="18"/>
    </location>
</feature>
<feature type="chain" id="PRO_5043272869" evidence="1">
    <location>
        <begin position="19"/>
        <end position="245"/>
    </location>
</feature>
<dbReference type="EMBL" id="CAMXCT010006468">
    <property type="protein sequence ID" value="CAI4014651.1"/>
    <property type="molecule type" value="Genomic_DNA"/>
</dbReference>
<keyword evidence="1" id="KW-0732">Signal</keyword>
<dbReference type="PANTHER" id="PTHR36018:SF1">
    <property type="entry name" value="OS09G0481800 PROTEIN"/>
    <property type="match status" value="1"/>
</dbReference>
<proteinExistence type="predicted"/>
<dbReference type="Gene3D" id="3.30.300.130">
    <property type="entry name" value="Fe-S cluster assembly (FSCA)"/>
    <property type="match status" value="1"/>
</dbReference>